<dbReference type="EnsemblMetazoa" id="PPAI005065-RA">
    <property type="protein sequence ID" value="PPAI005065-PA"/>
    <property type="gene ID" value="PPAI005065"/>
</dbReference>
<dbReference type="GO" id="GO:0042981">
    <property type="term" value="P:regulation of apoptotic process"/>
    <property type="evidence" value="ECO:0007669"/>
    <property type="project" value="InterPro"/>
</dbReference>
<dbReference type="SUPFAM" id="SSF47986">
    <property type="entry name" value="DEATH domain"/>
    <property type="match status" value="1"/>
</dbReference>
<protein>
    <submittedName>
        <fullName evidence="1">Uncharacterized protein</fullName>
    </submittedName>
</protein>
<dbReference type="EMBL" id="AJVK01029744">
    <property type="status" value="NOT_ANNOTATED_CDS"/>
    <property type="molecule type" value="Genomic_DNA"/>
</dbReference>
<reference evidence="1" key="1">
    <citation type="submission" date="2022-08" db="UniProtKB">
        <authorList>
            <consortium name="EnsemblMetazoa"/>
        </authorList>
    </citation>
    <scope>IDENTIFICATION</scope>
    <source>
        <strain evidence="1">Israel</strain>
    </source>
</reference>
<keyword evidence="2" id="KW-1185">Reference proteome</keyword>
<dbReference type="Gene3D" id="1.10.533.10">
    <property type="entry name" value="Death Domain, Fas"/>
    <property type="match status" value="1"/>
</dbReference>
<accession>A0A1B0GNT1</accession>
<proteinExistence type="predicted"/>
<name>A0A1B0GNT1_PHLPP</name>
<sequence>MSAEECEEVRGLLQRHRLGLLRELEESQLVPVLVKKGVLNVVDEEVINAEVNVDRKCDGVIEAIARKGFHKFKEFCYAVETECPQFITDIINDRLNYAYLTPMLIDFTMR</sequence>
<dbReference type="VEuPathDB" id="VectorBase:PPAI005065"/>
<dbReference type="CDD" id="cd01671">
    <property type="entry name" value="CARD"/>
    <property type="match status" value="1"/>
</dbReference>
<dbReference type="VEuPathDB" id="VectorBase:PPAPM1_009154"/>
<evidence type="ECO:0000313" key="2">
    <source>
        <dbReference type="Proteomes" id="UP000092462"/>
    </source>
</evidence>
<dbReference type="AlphaFoldDB" id="A0A1B0GNT1"/>
<evidence type="ECO:0000313" key="1">
    <source>
        <dbReference type="EnsemblMetazoa" id="PPAI005065-PA"/>
    </source>
</evidence>
<organism evidence="1 2">
    <name type="scientific">Phlebotomus papatasi</name>
    <name type="common">Sandfly</name>
    <dbReference type="NCBI Taxonomy" id="29031"/>
    <lineage>
        <taxon>Eukaryota</taxon>
        <taxon>Metazoa</taxon>
        <taxon>Ecdysozoa</taxon>
        <taxon>Arthropoda</taxon>
        <taxon>Hexapoda</taxon>
        <taxon>Insecta</taxon>
        <taxon>Pterygota</taxon>
        <taxon>Neoptera</taxon>
        <taxon>Endopterygota</taxon>
        <taxon>Diptera</taxon>
        <taxon>Nematocera</taxon>
        <taxon>Psychodoidea</taxon>
        <taxon>Psychodidae</taxon>
        <taxon>Phlebotomus</taxon>
        <taxon>Phlebotomus</taxon>
    </lineage>
</organism>
<dbReference type="InterPro" id="IPR001315">
    <property type="entry name" value="CARD"/>
</dbReference>
<dbReference type="InterPro" id="IPR011029">
    <property type="entry name" value="DEATH-like_dom_sf"/>
</dbReference>
<dbReference type="Proteomes" id="UP000092462">
    <property type="component" value="Unassembled WGS sequence"/>
</dbReference>
<dbReference type="PROSITE" id="PS50209">
    <property type="entry name" value="CARD"/>
    <property type="match status" value="1"/>
</dbReference>
<dbReference type="Pfam" id="PF00619">
    <property type="entry name" value="CARD"/>
    <property type="match status" value="1"/>
</dbReference>